<keyword evidence="4" id="KW-0676">Redox-active center</keyword>
<dbReference type="SUPFAM" id="SSF52833">
    <property type="entry name" value="Thioredoxin-like"/>
    <property type="match status" value="1"/>
</dbReference>
<evidence type="ECO:0000256" key="2">
    <source>
        <dbReference type="ARBA" id="ARBA00022748"/>
    </source>
</evidence>
<keyword evidence="3" id="KW-1015">Disulfide bond</keyword>
<dbReference type="GO" id="GO:0016209">
    <property type="term" value="F:antioxidant activity"/>
    <property type="evidence" value="ECO:0007669"/>
    <property type="project" value="InterPro"/>
</dbReference>
<dbReference type="InterPro" id="IPR050553">
    <property type="entry name" value="Thioredoxin_ResA/DsbE_sf"/>
</dbReference>
<accession>A0A1F7F5X8</accession>
<evidence type="ECO:0000256" key="4">
    <source>
        <dbReference type="ARBA" id="ARBA00023284"/>
    </source>
</evidence>
<evidence type="ECO:0000313" key="6">
    <source>
        <dbReference type="EMBL" id="OGK02065.1"/>
    </source>
</evidence>
<feature type="domain" description="Thioredoxin" evidence="5">
    <location>
        <begin position="22"/>
        <end position="163"/>
    </location>
</feature>
<sequence length="168" mass="18323">MSFFKIMSVFAICAGCIGCAGRREQTVAPDFLLNDLQDRRFYLSSCKGKAVLLNFWSTHCAPCMEEMPHLEKLYGEFSKQGVVFAGICIDPAEAGYLETLVHGLGVTYPVLADISGRTAALYAVTAVPVTIIISPEGMIHSRTTGYREAYIQRFREQLASLTGASGTP</sequence>
<reference evidence="6 7" key="1">
    <citation type="journal article" date="2016" name="Nat. Commun.">
        <title>Thousands of microbial genomes shed light on interconnected biogeochemical processes in an aquifer system.</title>
        <authorList>
            <person name="Anantharaman K."/>
            <person name="Brown C.T."/>
            <person name="Hug L.A."/>
            <person name="Sharon I."/>
            <person name="Castelle C.J."/>
            <person name="Probst A.J."/>
            <person name="Thomas B.C."/>
            <person name="Singh A."/>
            <person name="Wilkins M.J."/>
            <person name="Karaoz U."/>
            <person name="Brodie E.L."/>
            <person name="Williams K.H."/>
            <person name="Hubbard S.S."/>
            <person name="Banfield J.F."/>
        </authorList>
    </citation>
    <scope>NUCLEOTIDE SEQUENCE [LARGE SCALE GENOMIC DNA]</scope>
</reference>
<evidence type="ECO:0000259" key="5">
    <source>
        <dbReference type="PROSITE" id="PS51352"/>
    </source>
</evidence>
<dbReference type="GO" id="GO:0016491">
    <property type="term" value="F:oxidoreductase activity"/>
    <property type="evidence" value="ECO:0007669"/>
    <property type="project" value="InterPro"/>
</dbReference>
<evidence type="ECO:0000313" key="7">
    <source>
        <dbReference type="Proteomes" id="UP000179243"/>
    </source>
</evidence>
<dbReference type="AlphaFoldDB" id="A0A1F7F5X8"/>
<dbReference type="GO" id="GO:0030313">
    <property type="term" value="C:cell envelope"/>
    <property type="evidence" value="ECO:0007669"/>
    <property type="project" value="UniProtKB-SubCell"/>
</dbReference>
<keyword evidence="2" id="KW-0201">Cytochrome c-type biogenesis</keyword>
<comment type="subcellular location">
    <subcellularLocation>
        <location evidence="1">Cell envelope</location>
    </subcellularLocation>
</comment>
<dbReference type="GO" id="GO:0017004">
    <property type="term" value="P:cytochrome complex assembly"/>
    <property type="evidence" value="ECO:0007669"/>
    <property type="project" value="UniProtKB-KW"/>
</dbReference>
<dbReference type="PANTHER" id="PTHR42852">
    <property type="entry name" value="THIOL:DISULFIDE INTERCHANGE PROTEIN DSBE"/>
    <property type="match status" value="1"/>
</dbReference>
<evidence type="ECO:0000256" key="3">
    <source>
        <dbReference type="ARBA" id="ARBA00023157"/>
    </source>
</evidence>
<comment type="caution">
    <text evidence="6">The sequence shown here is derived from an EMBL/GenBank/DDBJ whole genome shotgun (WGS) entry which is preliminary data.</text>
</comment>
<dbReference type="Gene3D" id="3.40.30.10">
    <property type="entry name" value="Glutaredoxin"/>
    <property type="match status" value="1"/>
</dbReference>
<evidence type="ECO:0000256" key="1">
    <source>
        <dbReference type="ARBA" id="ARBA00004196"/>
    </source>
</evidence>
<dbReference type="EMBL" id="MFYX01000113">
    <property type="protein sequence ID" value="OGK02065.1"/>
    <property type="molecule type" value="Genomic_DNA"/>
</dbReference>
<dbReference type="InterPro" id="IPR036249">
    <property type="entry name" value="Thioredoxin-like_sf"/>
</dbReference>
<dbReference type="PROSITE" id="PS51352">
    <property type="entry name" value="THIOREDOXIN_2"/>
    <property type="match status" value="1"/>
</dbReference>
<dbReference type="InterPro" id="IPR000866">
    <property type="entry name" value="AhpC/TSA"/>
</dbReference>
<dbReference type="Pfam" id="PF00578">
    <property type="entry name" value="AhpC-TSA"/>
    <property type="match status" value="1"/>
</dbReference>
<gene>
    <name evidence="6" type="ORF">A2519_18765</name>
</gene>
<dbReference type="CDD" id="cd02966">
    <property type="entry name" value="TlpA_like_family"/>
    <property type="match status" value="1"/>
</dbReference>
<organism evidence="6 7">
    <name type="scientific">Candidatus Raymondbacteria bacterium RIFOXYD12_FULL_49_13</name>
    <dbReference type="NCBI Taxonomy" id="1817890"/>
    <lineage>
        <taxon>Bacteria</taxon>
        <taxon>Raymondiibacteriota</taxon>
    </lineage>
</organism>
<proteinExistence type="predicted"/>
<protein>
    <recommendedName>
        <fullName evidence="5">Thioredoxin domain-containing protein</fullName>
    </recommendedName>
</protein>
<dbReference type="PANTHER" id="PTHR42852:SF6">
    <property type="entry name" value="THIOL:DISULFIDE INTERCHANGE PROTEIN DSBE"/>
    <property type="match status" value="1"/>
</dbReference>
<dbReference type="Proteomes" id="UP000179243">
    <property type="component" value="Unassembled WGS sequence"/>
</dbReference>
<name>A0A1F7F5X8_UNCRA</name>
<dbReference type="InterPro" id="IPR013766">
    <property type="entry name" value="Thioredoxin_domain"/>
</dbReference>